<dbReference type="InterPro" id="IPR000639">
    <property type="entry name" value="Epox_hydrolase-like"/>
</dbReference>
<dbReference type="SUPFAM" id="SSF53474">
    <property type="entry name" value="alpha/beta-Hydrolases"/>
    <property type="match status" value="1"/>
</dbReference>
<dbReference type="InterPro" id="IPR000073">
    <property type="entry name" value="AB_hydrolase_1"/>
</dbReference>
<dbReference type="EMBL" id="CP036200">
    <property type="protein sequence ID" value="QBF84629.1"/>
    <property type="molecule type" value="Genomic_DNA"/>
</dbReference>
<dbReference type="PANTHER" id="PTHR46118:SF4">
    <property type="entry name" value="PROTEIN ABHD11"/>
    <property type="match status" value="1"/>
</dbReference>
<dbReference type="AlphaFoldDB" id="A0A411PMA3"/>
<dbReference type="PRINTS" id="PR00412">
    <property type="entry name" value="EPOXHYDRLASE"/>
</dbReference>
<proteinExistence type="predicted"/>
<dbReference type="KEGG" id="smai:EXU30_19590"/>
<dbReference type="GO" id="GO:0016787">
    <property type="term" value="F:hydrolase activity"/>
    <property type="evidence" value="ECO:0007669"/>
    <property type="project" value="UniProtKB-KW"/>
</dbReference>
<dbReference type="OrthoDB" id="9808398at2"/>
<dbReference type="Proteomes" id="UP000291106">
    <property type="component" value="Chromosome"/>
</dbReference>
<keyword evidence="4" id="KW-1185">Reference proteome</keyword>
<evidence type="ECO:0000256" key="1">
    <source>
        <dbReference type="ARBA" id="ARBA00022801"/>
    </source>
</evidence>
<protein>
    <submittedName>
        <fullName evidence="3">Alpha/beta fold hydrolase</fullName>
    </submittedName>
</protein>
<evidence type="ECO:0000313" key="4">
    <source>
        <dbReference type="Proteomes" id="UP000291106"/>
    </source>
</evidence>
<dbReference type="RefSeq" id="WP_130602929.1">
    <property type="nucleotide sequence ID" value="NZ_CP036200.1"/>
</dbReference>
<keyword evidence="1 3" id="KW-0378">Hydrolase</keyword>
<organism evidence="3 4">
    <name type="scientific">Shewanella maritima</name>
    <dbReference type="NCBI Taxonomy" id="2520507"/>
    <lineage>
        <taxon>Bacteria</taxon>
        <taxon>Pseudomonadati</taxon>
        <taxon>Pseudomonadota</taxon>
        <taxon>Gammaproteobacteria</taxon>
        <taxon>Alteromonadales</taxon>
        <taxon>Shewanellaceae</taxon>
        <taxon>Shewanella</taxon>
    </lineage>
</organism>
<reference evidence="3 4" key="1">
    <citation type="submission" date="2019-02" db="EMBL/GenBank/DDBJ databases">
        <title>Shewanella sp. D4-2 isolated from Dokdo Island.</title>
        <authorList>
            <person name="Baek K."/>
        </authorList>
    </citation>
    <scope>NUCLEOTIDE SEQUENCE [LARGE SCALE GENOMIC DNA]</scope>
    <source>
        <strain evidence="3 4">D4-2</strain>
    </source>
</reference>
<dbReference type="Pfam" id="PF00561">
    <property type="entry name" value="Abhydrolase_1"/>
    <property type="match status" value="1"/>
</dbReference>
<dbReference type="InterPro" id="IPR029058">
    <property type="entry name" value="AB_hydrolase_fold"/>
</dbReference>
<dbReference type="Gene3D" id="3.40.50.1820">
    <property type="entry name" value="alpha/beta hydrolase"/>
    <property type="match status" value="1"/>
</dbReference>
<evidence type="ECO:0000313" key="3">
    <source>
        <dbReference type="EMBL" id="QBF84629.1"/>
    </source>
</evidence>
<accession>A0A411PMA3</accession>
<dbReference type="PRINTS" id="PR00111">
    <property type="entry name" value="ABHYDROLASE"/>
</dbReference>
<feature type="domain" description="AB hydrolase-1" evidence="2">
    <location>
        <begin position="11"/>
        <end position="243"/>
    </location>
</feature>
<evidence type="ECO:0000259" key="2">
    <source>
        <dbReference type="Pfam" id="PF00561"/>
    </source>
</evidence>
<sequence>MHYETRGQGQPVILIHGLFGNIDNLKNLAISLESDFQVTRVDVPNHGLSTHWQHMDYVNLASAFIELLDSLNIEKANFVGHSMGGKIAMAIALLHPKRVSGLVVADIAPVAYQPRHDDVFRALNSLNLSDTDRKRALAHMLEHNIDEGTAQFLLKNLQRSDGGFKWKMNLTGLQQSYPDIIGWPFTKQSQLPWQPFQLPCLFVRGGDSNYVTAEHRQEIIEQFPKVAAKTLNGTGHWLHAQKPEIFNRIVKDFLVQNQSN</sequence>
<dbReference type="PANTHER" id="PTHR46118">
    <property type="entry name" value="PROTEIN ABHD11"/>
    <property type="match status" value="1"/>
</dbReference>
<gene>
    <name evidence="3" type="ORF">EXU30_19590</name>
</gene>
<name>A0A411PMA3_9GAMM</name>